<evidence type="ECO:0000313" key="2">
    <source>
        <dbReference type="Proteomes" id="UP000058636"/>
    </source>
</evidence>
<accession>A0A101ERM0</accession>
<reference evidence="1 2" key="1">
    <citation type="journal article" date="2015" name="MBio">
        <title>Genome-Resolved Metagenomic Analysis Reveals Roles for Candidate Phyla and Other Microbial Community Members in Biogeochemical Transformations in Oil Reservoirs.</title>
        <authorList>
            <person name="Hu P."/>
            <person name="Tom L."/>
            <person name="Singh A."/>
            <person name="Thomas B.C."/>
            <person name="Baker B.J."/>
            <person name="Piceno Y.M."/>
            <person name="Andersen G.L."/>
            <person name="Banfield J.F."/>
        </authorList>
    </citation>
    <scope>NUCLEOTIDE SEQUENCE [LARGE SCALE GENOMIC DNA]</scope>
    <source>
        <strain evidence="1">46_26</strain>
    </source>
</reference>
<name>A0A101ERM0_9THEM</name>
<organism evidence="1 2">
    <name type="scientific">Thermotoga petrophila</name>
    <dbReference type="NCBI Taxonomy" id="93929"/>
    <lineage>
        <taxon>Bacteria</taxon>
        <taxon>Thermotogati</taxon>
        <taxon>Thermotogota</taxon>
        <taxon>Thermotogae</taxon>
        <taxon>Thermotogales</taxon>
        <taxon>Thermotogaceae</taxon>
        <taxon>Thermotoga</taxon>
    </lineage>
</organism>
<gene>
    <name evidence="1" type="ORF">XD57_0232</name>
</gene>
<dbReference type="Proteomes" id="UP000058636">
    <property type="component" value="Unassembled WGS sequence"/>
</dbReference>
<protein>
    <submittedName>
        <fullName evidence="1">Uncharacterized protein</fullName>
    </submittedName>
</protein>
<proteinExistence type="predicted"/>
<dbReference type="AlphaFoldDB" id="A0A101ERM0"/>
<comment type="caution">
    <text evidence="1">The sequence shown here is derived from an EMBL/GenBank/DDBJ whole genome shotgun (WGS) entry which is preliminary data.</text>
</comment>
<dbReference type="PATRIC" id="fig|93930.3.peg.941"/>
<evidence type="ECO:0000313" key="1">
    <source>
        <dbReference type="EMBL" id="KUK23652.1"/>
    </source>
</evidence>
<sequence length="71" mass="8093">MRVERIGYNPVYQSYAQQRTTPVSTAGSSPVMTKEQMEQILFFSLYQQTGLNVKLVRIAGELYGKMMDQLA</sequence>
<dbReference type="EMBL" id="LGFG01000010">
    <property type="protein sequence ID" value="KUK23652.1"/>
    <property type="molecule type" value="Genomic_DNA"/>
</dbReference>